<keyword evidence="3" id="KW-1185">Reference proteome</keyword>
<gene>
    <name evidence="2" type="ORF">AARE701A_LOCUS13026</name>
</gene>
<feature type="domain" description="RPW8" evidence="1">
    <location>
        <begin position="1"/>
        <end position="123"/>
    </location>
</feature>
<dbReference type="EMBL" id="LR999455">
    <property type="protein sequence ID" value="CAE6075725.1"/>
    <property type="molecule type" value="Genomic_DNA"/>
</dbReference>
<dbReference type="PROSITE" id="PS51153">
    <property type="entry name" value="RPW8"/>
    <property type="match status" value="2"/>
</dbReference>
<name>A0A8S2AEB7_ARAAE</name>
<protein>
    <recommendedName>
        <fullName evidence="1">RPW8 domain-containing protein</fullName>
    </recommendedName>
</protein>
<proteinExistence type="predicted"/>
<dbReference type="Proteomes" id="UP000682877">
    <property type="component" value="Chromosome 5"/>
</dbReference>
<evidence type="ECO:0000259" key="1">
    <source>
        <dbReference type="PROSITE" id="PS51153"/>
    </source>
</evidence>
<organism evidence="2 3">
    <name type="scientific">Arabidopsis arenosa</name>
    <name type="common">Sand rock-cress</name>
    <name type="synonym">Cardaminopsis arenosa</name>
    <dbReference type="NCBI Taxonomy" id="38785"/>
    <lineage>
        <taxon>Eukaryota</taxon>
        <taxon>Viridiplantae</taxon>
        <taxon>Streptophyta</taxon>
        <taxon>Embryophyta</taxon>
        <taxon>Tracheophyta</taxon>
        <taxon>Spermatophyta</taxon>
        <taxon>Magnoliopsida</taxon>
        <taxon>eudicotyledons</taxon>
        <taxon>Gunneridae</taxon>
        <taxon>Pentapetalae</taxon>
        <taxon>rosids</taxon>
        <taxon>malvids</taxon>
        <taxon>Brassicales</taxon>
        <taxon>Brassicaceae</taxon>
        <taxon>Camelineae</taxon>
        <taxon>Arabidopsis</taxon>
    </lineage>
</organism>
<sequence>MPLVELFAGAALGFALQLLHEAIIRAKERSLITRCILDRLDATIYKITPFVIKIDTLTEEVDEPWRKVIEELKCLLEKTILLVEAYAELKRRNLIRKYRYKRRIKELDASLRWMVDVDVQVNQWLDIRKLMGAALGLALQILHEAIQRAKDRSLTTSCILDRLDSTILRISPLIAKVEKLGKESDESMRKVIKDLKHLLEKAVVLVEAYAELKRRNLVGKYRYKRRIKELEGSLKWMVDVDVKVNQWADIKDLTAKMSEMNTKLDEIMRQPIDCTISDEDNTNLDIVEIVDPSLEAKSGCSNGDSKPKIDIHLRWSKKSKDHGIRFVLN</sequence>
<reference evidence="2" key="1">
    <citation type="submission" date="2021-01" db="EMBL/GenBank/DDBJ databases">
        <authorList>
            <person name="Bezrukov I."/>
        </authorList>
    </citation>
    <scope>NUCLEOTIDE SEQUENCE</scope>
</reference>
<dbReference type="InterPro" id="IPR008808">
    <property type="entry name" value="Powdery_mildew-R_dom"/>
</dbReference>
<dbReference type="Pfam" id="PF05659">
    <property type="entry name" value="RPW8"/>
    <property type="match status" value="2"/>
</dbReference>
<evidence type="ECO:0000313" key="2">
    <source>
        <dbReference type="EMBL" id="CAE6075725.1"/>
    </source>
</evidence>
<evidence type="ECO:0000313" key="3">
    <source>
        <dbReference type="Proteomes" id="UP000682877"/>
    </source>
</evidence>
<accession>A0A8S2AEB7</accession>
<feature type="domain" description="RPW8" evidence="1">
    <location>
        <begin position="119"/>
        <end position="276"/>
    </location>
</feature>
<dbReference type="AlphaFoldDB" id="A0A8S2AEB7"/>